<evidence type="ECO:0000313" key="4">
    <source>
        <dbReference type="Proteomes" id="UP000461670"/>
    </source>
</evidence>
<evidence type="ECO:0000256" key="1">
    <source>
        <dbReference type="ARBA" id="ARBA00009570"/>
    </source>
</evidence>
<protein>
    <submittedName>
        <fullName evidence="3">p-cumate 2,3-dioxygenase system, small oxygenase component</fullName>
    </submittedName>
</protein>
<dbReference type="Pfam" id="PF00866">
    <property type="entry name" value="Ring_hydroxyl_B"/>
    <property type="match status" value="1"/>
</dbReference>
<dbReference type="AlphaFoldDB" id="A0A7V8FRW7"/>
<reference evidence="4" key="1">
    <citation type="journal article" date="2020" name="MBio">
        <title>Horizontal gene transfer to a defensive symbiont with a reduced genome amongst a multipartite beetle microbiome.</title>
        <authorList>
            <person name="Waterworth S.C."/>
            <person name="Florez L.V."/>
            <person name="Rees E.R."/>
            <person name="Hertweck C."/>
            <person name="Kaltenpoth M."/>
            <person name="Kwan J.C."/>
        </authorList>
    </citation>
    <scope>NUCLEOTIDE SEQUENCE [LARGE SCALE GENOMIC DNA]</scope>
</reference>
<organism evidence="3 4">
    <name type="scientific">Paracidovorax wautersii</name>
    <dbReference type="NCBI Taxonomy" id="1177982"/>
    <lineage>
        <taxon>Bacteria</taxon>
        <taxon>Pseudomonadati</taxon>
        <taxon>Pseudomonadota</taxon>
        <taxon>Betaproteobacteria</taxon>
        <taxon>Burkholderiales</taxon>
        <taxon>Comamonadaceae</taxon>
        <taxon>Paracidovorax</taxon>
    </lineage>
</organism>
<dbReference type="Gene3D" id="3.10.450.50">
    <property type="match status" value="1"/>
</dbReference>
<sequence>MGPVHVRALNPIPFLQKTNTMQTLAPHAPLSRHEAEDFLYRQAEFIDTRDYTSWLDLFTPEASYWIPARPGDTDPKTQLSFLFDDLPSMAARCERLLDHGTGGQQPITRSSHVVGNVRIVGAHGDGSTVVRSRFHVTQFRRDAFKYYAGSYTHHLVASGDGGWRIRFQRVDLIDCDGIHDAILQVYL</sequence>
<dbReference type="GO" id="GO:0019380">
    <property type="term" value="P:3-phenylpropionate catabolic process"/>
    <property type="evidence" value="ECO:0007669"/>
    <property type="project" value="TreeGrafter"/>
</dbReference>
<dbReference type="InterPro" id="IPR000391">
    <property type="entry name" value="Rng_hydr_dOase-bsu"/>
</dbReference>
<dbReference type="PANTHER" id="PTHR41534">
    <property type="entry name" value="BLR3401 PROTEIN"/>
    <property type="match status" value="1"/>
</dbReference>
<proteinExistence type="inferred from homology"/>
<dbReference type="GO" id="GO:0051213">
    <property type="term" value="F:dioxygenase activity"/>
    <property type="evidence" value="ECO:0007669"/>
    <property type="project" value="UniProtKB-KW"/>
</dbReference>
<comment type="caution">
    <text evidence="3">The sequence shown here is derived from an EMBL/GenBank/DDBJ whole genome shotgun (WGS) entry which is preliminary data.</text>
</comment>
<evidence type="ECO:0000256" key="2">
    <source>
        <dbReference type="ARBA" id="ARBA00023002"/>
    </source>
</evidence>
<gene>
    <name evidence="3" type="primary">cmtAc</name>
    <name evidence="3" type="ORF">GAK30_00351</name>
</gene>
<keyword evidence="3" id="KW-0223">Dioxygenase</keyword>
<accession>A0A7V8FRW7</accession>
<dbReference type="SUPFAM" id="SSF54427">
    <property type="entry name" value="NTF2-like"/>
    <property type="match status" value="1"/>
</dbReference>
<evidence type="ECO:0000313" key="3">
    <source>
        <dbReference type="EMBL" id="KAF1023688.1"/>
    </source>
</evidence>
<comment type="similarity">
    <text evidence="1">Belongs to the bacterial ring-hydroxylating dioxygenase beta subunit family.</text>
</comment>
<name>A0A7V8FRW7_9BURK</name>
<dbReference type="InterPro" id="IPR032710">
    <property type="entry name" value="NTF2-like_dom_sf"/>
</dbReference>
<dbReference type="Proteomes" id="UP000461670">
    <property type="component" value="Unassembled WGS sequence"/>
</dbReference>
<keyword evidence="2" id="KW-0560">Oxidoreductase</keyword>
<dbReference type="PANTHER" id="PTHR41534:SF1">
    <property type="entry name" value="BLR3401 PROTEIN"/>
    <property type="match status" value="1"/>
</dbReference>
<dbReference type="EMBL" id="WNDQ01000003">
    <property type="protein sequence ID" value="KAF1023688.1"/>
    <property type="molecule type" value="Genomic_DNA"/>
</dbReference>